<feature type="region of interest" description="Disordered" evidence="8">
    <location>
        <begin position="272"/>
        <end position="301"/>
    </location>
</feature>
<evidence type="ECO:0000256" key="3">
    <source>
        <dbReference type="ARBA" id="ARBA00022737"/>
    </source>
</evidence>
<feature type="domain" description="C2H2-type" evidence="9">
    <location>
        <begin position="59"/>
        <end position="86"/>
    </location>
</feature>
<dbReference type="GO" id="GO:0000981">
    <property type="term" value="F:DNA-binding transcription factor activity, RNA polymerase II-specific"/>
    <property type="evidence" value="ECO:0007669"/>
    <property type="project" value="InterPro"/>
</dbReference>
<feature type="region of interest" description="Disordered" evidence="8">
    <location>
        <begin position="858"/>
        <end position="889"/>
    </location>
</feature>
<keyword evidence="2" id="KW-0479">Metal-binding</keyword>
<organism evidence="10 11">
    <name type="scientific">Pseudogymnoascus verrucosus</name>
    <dbReference type="NCBI Taxonomy" id="342668"/>
    <lineage>
        <taxon>Eukaryota</taxon>
        <taxon>Fungi</taxon>
        <taxon>Dikarya</taxon>
        <taxon>Ascomycota</taxon>
        <taxon>Pezizomycotina</taxon>
        <taxon>Leotiomycetes</taxon>
        <taxon>Thelebolales</taxon>
        <taxon>Thelebolaceae</taxon>
        <taxon>Pseudogymnoascus</taxon>
    </lineage>
</organism>
<dbReference type="PANTHER" id="PTHR40626:SF10">
    <property type="entry name" value="C2H2-TYPE DOMAIN-CONTAINING PROTEIN"/>
    <property type="match status" value="1"/>
</dbReference>
<protein>
    <recommendedName>
        <fullName evidence="9">C2H2-type domain-containing protein</fullName>
    </recommendedName>
</protein>
<evidence type="ECO:0000259" key="9">
    <source>
        <dbReference type="PROSITE" id="PS50157"/>
    </source>
</evidence>
<dbReference type="Pfam" id="PF00096">
    <property type="entry name" value="zf-C2H2"/>
    <property type="match status" value="1"/>
</dbReference>
<evidence type="ECO:0000256" key="2">
    <source>
        <dbReference type="ARBA" id="ARBA00022723"/>
    </source>
</evidence>
<sequence>MMPLPGVDTASQSHASDVDPDASSRQKAKTLPCRYCQKRFRRLEHVQRHERTHTKEKPFQCLCGKTFGRRDLLVRHEKLVHLNENKHDANRHHVATAAARANAVKAQSRPQVTAAIPNLIDPDLLVQQPSYPPIQDLRARPQEVPIQQQQQQQPQQPQRLPCSLDLLSDAATHIASSNNHTNQLPPIHSLHTDSSAEPESKRARTTSFNSRAGPEDSTRRGSYHHHHATLSEAPQPQPLLGDYNIFLDDFGISSHVFPPIDAEGPGGMTWSRPMAHEGYADPSRQSYDSRVGGPPEQGQHNRFDSRFSSIASEYQSPPQHPRTGEDIRAAAAAAAAPPWKVSSQEHRHMQAKVDEFASVLPSGFEFPSRYTLSRFLEGYFNGFHEHVPFLHVPTLSVAALAPELLLTLVAIGAQYRFEAHRGNGLWYAARAVAIEQATRRNSALVAEIVSPPLTCGSESAGLSPPPTGRSLGEGGGAMNGVVNGNGHGMERVSSETHDGENFSNSHTARLETIQALFLLVAVGTWAPRILLRESLTLRSWLAQLVQESGLTNPSTSHPSLSWEEWARIESEKRTKFLVYCFFNLHCIAYDMPSPLASTSIHMSLPQTAREWKAPSAREWADIRQSSPPSEIPFLTALARLFDPPSSPAADLPPPLPPTSALGNYILITALIQQIFLLRQTTAISHPHLPPNSLPASHLASLSHALKNWQASWERTPESSLDPTTPAGPIAFNSTALLRLAYIRLHSDLPPNPYLALRDPVMIAKAWAEGGRVGRGEGVARAVQQAVLALGVPIRIGIAFVARTQTFGWSIQHSLCNVECAVLLCKWLETISLTPHSLTTDERNILAMVRNMLEETEYAAPPATSHPSSTSHPSTSSSSTTGMDSSPEAEGQRIRALGAAVVRLWAETFRGTQIFDIVRAMGRALEVYGEGVERGFGGGGG</sequence>
<name>A0A1B8GHV2_9PEZI</name>
<dbReference type="RefSeq" id="XP_018129121.2">
    <property type="nucleotide sequence ID" value="XM_018276003.2"/>
</dbReference>
<dbReference type="SMART" id="SM00355">
    <property type="entry name" value="ZnF_C2H2"/>
    <property type="match status" value="2"/>
</dbReference>
<dbReference type="Pfam" id="PF04082">
    <property type="entry name" value="Fungal_trans"/>
    <property type="match status" value="1"/>
</dbReference>
<dbReference type="InterPro" id="IPR036236">
    <property type="entry name" value="Znf_C2H2_sf"/>
</dbReference>
<reference evidence="11" key="2">
    <citation type="journal article" date="2018" name="Nat. Commun.">
        <title>Extreme sensitivity to ultraviolet light in the fungal pathogen causing white-nose syndrome of bats.</title>
        <authorList>
            <person name="Palmer J.M."/>
            <person name="Drees K.P."/>
            <person name="Foster J.T."/>
            <person name="Lindner D.L."/>
        </authorList>
    </citation>
    <scope>NUCLEOTIDE SEQUENCE [LARGE SCALE GENOMIC DNA]</scope>
    <source>
        <strain evidence="11">UAMH 10579</strain>
    </source>
</reference>
<dbReference type="EMBL" id="KV460236">
    <property type="protein sequence ID" value="OBT95388.2"/>
    <property type="molecule type" value="Genomic_DNA"/>
</dbReference>
<evidence type="ECO:0000313" key="11">
    <source>
        <dbReference type="Proteomes" id="UP000091956"/>
    </source>
</evidence>
<dbReference type="GO" id="GO:0000978">
    <property type="term" value="F:RNA polymerase II cis-regulatory region sequence-specific DNA binding"/>
    <property type="evidence" value="ECO:0007669"/>
    <property type="project" value="InterPro"/>
</dbReference>
<dbReference type="InterPro" id="IPR051059">
    <property type="entry name" value="VerF-like"/>
</dbReference>
<feature type="compositionally biased region" description="Low complexity" evidence="8">
    <location>
        <begin position="858"/>
        <end position="880"/>
    </location>
</feature>
<dbReference type="GO" id="GO:0005634">
    <property type="term" value="C:nucleus"/>
    <property type="evidence" value="ECO:0007669"/>
    <property type="project" value="UniProtKB-SubCell"/>
</dbReference>
<dbReference type="Proteomes" id="UP000091956">
    <property type="component" value="Unassembled WGS sequence"/>
</dbReference>
<reference evidence="10 11" key="1">
    <citation type="submission" date="2016-03" db="EMBL/GenBank/DDBJ databases">
        <title>Comparative genomics of Pseudogymnoascus destructans, the fungus causing white-nose syndrome of bats.</title>
        <authorList>
            <person name="Palmer J.M."/>
            <person name="Drees K.P."/>
            <person name="Foster J.T."/>
            <person name="Lindner D.L."/>
        </authorList>
    </citation>
    <scope>NUCLEOTIDE SEQUENCE [LARGE SCALE GENOMIC DNA]</scope>
    <source>
        <strain evidence="10 11">UAMH 10579</strain>
    </source>
</reference>
<accession>A0A1B8GHV2</accession>
<evidence type="ECO:0000256" key="6">
    <source>
        <dbReference type="ARBA" id="ARBA00023242"/>
    </source>
</evidence>
<feature type="domain" description="C2H2-type" evidence="9">
    <location>
        <begin position="31"/>
        <end position="58"/>
    </location>
</feature>
<dbReference type="SUPFAM" id="SSF57667">
    <property type="entry name" value="beta-beta-alpha zinc fingers"/>
    <property type="match status" value="1"/>
</dbReference>
<feature type="region of interest" description="Disordered" evidence="8">
    <location>
        <begin position="176"/>
        <end position="237"/>
    </location>
</feature>
<dbReference type="AlphaFoldDB" id="A0A1B8GHV2"/>
<feature type="region of interest" description="Disordered" evidence="8">
    <location>
        <begin position="1"/>
        <end position="28"/>
    </location>
</feature>
<dbReference type="GO" id="GO:0006351">
    <property type="term" value="P:DNA-templated transcription"/>
    <property type="evidence" value="ECO:0007669"/>
    <property type="project" value="InterPro"/>
</dbReference>
<evidence type="ECO:0000256" key="5">
    <source>
        <dbReference type="ARBA" id="ARBA00022833"/>
    </source>
</evidence>
<gene>
    <name evidence="10" type="ORF">VE01_06560</name>
</gene>
<evidence type="ECO:0000256" key="7">
    <source>
        <dbReference type="PROSITE-ProRule" id="PRU00042"/>
    </source>
</evidence>
<keyword evidence="4 7" id="KW-0863">Zinc-finger</keyword>
<dbReference type="Gene3D" id="3.30.160.60">
    <property type="entry name" value="Classic Zinc Finger"/>
    <property type="match status" value="2"/>
</dbReference>
<evidence type="ECO:0000313" key="10">
    <source>
        <dbReference type="EMBL" id="OBT95388.2"/>
    </source>
</evidence>
<dbReference type="GO" id="GO:0000785">
    <property type="term" value="C:chromatin"/>
    <property type="evidence" value="ECO:0007669"/>
    <property type="project" value="TreeGrafter"/>
</dbReference>
<comment type="subcellular location">
    <subcellularLocation>
        <location evidence="1">Nucleus</location>
    </subcellularLocation>
</comment>
<keyword evidence="3" id="KW-0677">Repeat</keyword>
<dbReference type="CDD" id="cd12148">
    <property type="entry name" value="fungal_TF_MHR"/>
    <property type="match status" value="1"/>
</dbReference>
<evidence type="ECO:0000256" key="8">
    <source>
        <dbReference type="SAM" id="MobiDB-lite"/>
    </source>
</evidence>
<dbReference type="GO" id="GO:0008270">
    <property type="term" value="F:zinc ion binding"/>
    <property type="evidence" value="ECO:0007669"/>
    <property type="project" value="UniProtKB-KW"/>
</dbReference>
<proteinExistence type="predicted"/>
<dbReference type="InterPro" id="IPR007219">
    <property type="entry name" value="XnlR_reg_dom"/>
</dbReference>
<dbReference type="STRING" id="342668.A0A1B8GHV2"/>
<dbReference type="PROSITE" id="PS50157">
    <property type="entry name" value="ZINC_FINGER_C2H2_2"/>
    <property type="match status" value="2"/>
</dbReference>
<keyword evidence="5" id="KW-0862">Zinc</keyword>
<keyword evidence="6" id="KW-0539">Nucleus</keyword>
<dbReference type="GeneID" id="28839946"/>
<dbReference type="InterPro" id="IPR013087">
    <property type="entry name" value="Znf_C2H2_type"/>
</dbReference>
<keyword evidence="11" id="KW-1185">Reference proteome</keyword>
<evidence type="ECO:0000256" key="1">
    <source>
        <dbReference type="ARBA" id="ARBA00004123"/>
    </source>
</evidence>
<dbReference type="PANTHER" id="PTHR40626">
    <property type="entry name" value="MIP31509P"/>
    <property type="match status" value="1"/>
</dbReference>
<evidence type="ECO:0000256" key="4">
    <source>
        <dbReference type="ARBA" id="ARBA00022771"/>
    </source>
</evidence>
<dbReference type="PROSITE" id="PS00028">
    <property type="entry name" value="ZINC_FINGER_C2H2_1"/>
    <property type="match status" value="1"/>
</dbReference>